<feature type="transmembrane region" description="Helical" evidence="5">
    <location>
        <begin position="294"/>
        <end position="323"/>
    </location>
</feature>
<dbReference type="Gene3D" id="1.20.1250.20">
    <property type="entry name" value="MFS general substrate transporter like domains"/>
    <property type="match status" value="1"/>
</dbReference>
<proteinExistence type="predicted"/>
<feature type="transmembrane region" description="Helical" evidence="5">
    <location>
        <begin position="241"/>
        <end position="261"/>
    </location>
</feature>
<evidence type="ECO:0000313" key="8">
    <source>
        <dbReference type="Proteomes" id="UP000679335"/>
    </source>
</evidence>
<feature type="transmembrane region" description="Helical" evidence="5">
    <location>
        <begin position="268"/>
        <end position="288"/>
    </location>
</feature>
<reference evidence="7 8" key="1">
    <citation type="submission" date="2021-05" db="EMBL/GenBank/DDBJ databases">
        <title>Novel species in genus Cellulomonas.</title>
        <authorList>
            <person name="Zhang G."/>
        </authorList>
    </citation>
    <scope>NUCLEOTIDE SEQUENCE [LARGE SCALE GENOMIC DNA]</scope>
    <source>
        <strain evidence="8">zg-ZUI157</strain>
    </source>
</reference>
<keyword evidence="4 5" id="KW-0472">Membrane</keyword>
<dbReference type="SUPFAM" id="SSF103473">
    <property type="entry name" value="MFS general substrate transporter"/>
    <property type="match status" value="1"/>
</dbReference>
<gene>
    <name evidence="7" type="ORF">KKR89_09630</name>
</gene>
<dbReference type="InterPro" id="IPR052528">
    <property type="entry name" value="Sugar_transport-like"/>
</dbReference>
<feature type="domain" description="Major facilitator superfamily (MFS) profile" evidence="6">
    <location>
        <begin position="9"/>
        <end position="383"/>
    </location>
</feature>
<dbReference type="InterPro" id="IPR011701">
    <property type="entry name" value="MFS"/>
</dbReference>
<keyword evidence="3 5" id="KW-1133">Transmembrane helix</keyword>
<dbReference type="RefSeq" id="WP_208195151.1">
    <property type="nucleotide sequence ID" value="NZ_CP076023.1"/>
</dbReference>
<evidence type="ECO:0000259" key="6">
    <source>
        <dbReference type="PROSITE" id="PS50850"/>
    </source>
</evidence>
<feature type="transmembrane region" description="Helical" evidence="5">
    <location>
        <begin position="99"/>
        <end position="122"/>
    </location>
</feature>
<name>A0ABX8GFY8_9CELL</name>
<evidence type="ECO:0000313" key="7">
    <source>
        <dbReference type="EMBL" id="QWC14647.1"/>
    </source>
</evidence>
<feature type="transmembrane region" description="Helical" evidence="5">
    <location>
        <begin position="344"/>
        <end position="377"/>
    </location>
</feature>
<dbReference type="Proteomes" id="UP000679335">
    <property type="component" value="Chromosome"/>
</dbReference>
<dbReference type="PANTHER" id="PTHR23526:SF4">
    <property type="entry name" value="INTEGRAL MEMBRANE TRANSPORT PROTEIN"/>
    <property type="match status" value="1"/>
</dbReference>
<feature type="transmembrane region" description="Helical" evidence="5">
    <location>
        <begin position="75"/>
        <end position="93"/>
    </location>
</feature>
<evidence type="ECO:0000256" key="2">
    <source>
        <dbReference type="ARBA" id="ARBA00022692"/>
    </source>
</evidence>
<feature type="transmembrane region" description="Helical" evidence="5">
    <location>
        <begin position="166"/>
        <end position="186"/>
    </location>
</feature>
<dbReference type="Pfam" id="PF07690">
    <property type="entry name" value="MFS_1"/>
    <property type="match status" value="2"/>
</dbReference>
<dbReference type="InterPro" id="IPR020846">
    <property type="entry name" value="MFS_dom"/>
</dbReference>
<dbReference type="PANTHER" id="PTHR23526">
    <property type="entry name" value="INTEGRAL MEMBRANE TRANSPORT PROTEIN-RELATED"/>
    <property type="match status" value="1"/>
</dbReference>
<comment type="subcellular location">
    <subcellularLocation>
        <location evidence="1">Cell membrane</location>
        <topology evidence="1">Multi-pass membrane protein</topology>
    </subcellularLocation>
</comment>
<evidence type="ECO:0000256" key="1">
    <source>
        <dbReference type="ARBA" id="ARBA00004651"/>
    </source>
</evidence>
<feature type="transmembrane region" description="Helical" evidence="5">
    <location>
        <begin position="134"/>
        <end position="154"/>
    </location>
</feature>
<dbReference type="EMBL" id="CP076023">
    <property type="protein sequence ID" value="QWC14647.1"/>
    <property type="molecule type" value="Genomic_DNA"/>
</dbReference>
<accession>A0ABX8GFY8</accession>
<evidence type="ECO:0000256" key="3">
    <source>
        <dbReference type="ARBA" id="ARBA00022989"/>
    </source>
</evidence>
<keyword evidence="2 5" id="KW-0812">Transmembrane</keyword>
<organism evidence="7 8">
    <name type="scientific">Cellulomonas dongxiuzhuiae</name>
    <dbReference type="NCBI Taxonomy" id="2819979"/>
    <lineage>
        <taxon>Bacteria</taxon>
        <taxon>Bacillati</taxon>
        <taxon>Actinomycetota</taxon>
        <taxon>Actinomycetes</taxon>
        <taxon>Micrococcales</taxon>
        <taxon>Cellulomonadaceae</taxon>
        <taxon>Cellulomonas</taxon>
    </lineage>
</organism>
<dbReference type="PROSITE" id="PS50850">
    <property type="entry name" value="MFS"/>
    <property type="match status" value="1"/>
</dbReference>
<feature type="transmembrane region" description="Helical" evidence="5">
    <location>
        <begin position="42"/>
        <end position="63"/>
    </location>
</feature>
<evidence type="ECO:0000256" key="5">
    <source>
        <dbReference type="SAM" id="Phobius"/>
    </source>
</evidence>
<dbReference type="InterPro" id="IPR036259">
    <property type="entry name" value="MFS_trans_sf"/>
</dbReference>
<evidence type="ECO:0000256" key="4">
    <source>
        <dbReference type="ARBA" id="ARBA00023136"/>
    </source>
</evidence>
<feature type="transmembrane region" description="Helical" evidence="5">
    <location>
        <begin position="207"/>
        <end position="229"/>
    </location>
</feature>
<protein>
    <submittedName>
        <fullName evidence="7">MFS transporter</fullName>
    </submittedName>
</protein>
<keyword evidence="8" id="KW-1185">Reference proteome</keyword>
<sequence>MTGRAPRSGLWVVLAANVLCAAGVFAIRPTLSYRAVELGIGPQWVGVVGSAYAVTALVSAPALGQLADRRGQRTATFIGACTMVLAGVLLCTADGLPAILVGSAVLGLGHFLTLIGLQMAAGQIGLAQAQVHRVFGAFAVSSALGQMLGPGLIAVVGRGSVVPPTLVILVIATSVLAVMPVLTAWLPAGETARRVHGSWSTVLRIRGLADVVLISGLVVAAIDLTAIYLPLLGSERQLSSAFVGLLMAVRAASSMLVRVFLGRWIARFGARAVLLVALGASTVAMALLPLHVPAWALIALVLVIGMGLGVGDPVTAAWASLMAPVGGQGRVQSYRLMANRVGQIAIPLAAGALTPVAGVAGGFWLVTGCLVVAVGIARRVRGP</sequence>